<proteinExistence type="predicted"/>
<dbReference type="Proteomes" id="UP000325558">
    <property type="component" value="Unassembled WGS sequence"/>
</dbReference>
<evidence type="ECO:0000256" key="1">
    <source>
        <dbReference type="SAM" id="Phobius"/>
    </source>
</evidence>
<keyword evidence="1" id="KW-0472">Membrane</keyword>
<accession>A0A5N6Y3J9</accession>
<gene>
    <name evidence="2" type="ORF">BDV24DRAFT_79094</name>
</gene>
<sequence>MLVPSVADRSFIEVPLLGSPDSYIHAFVYILLMPLYFYELGRLFAFVVFFIALSLCSFSLLPALPYHSKHMIHSPGIGMNSVVGALPMSPIEASRYQRPCISPGNHPTREVREASSAGGVLPGGWAPDTVSQF</sequence>
<feature type="transmembrane region" description="Helical" evidence="1">
    <location>
        <begin position="21"/>
        <end position="38"/>
    </location>
</feature>
<dbReference type="EMBL" id="ML737160">
    <property type="protein sequence ID" value="KAE8339116.1"/>
    <property type="molecule type" value="Genomic_DNA"/>
</dbReference>
<evidence type="ECO:0000313" key="2">
    <source>
        <dbReference type="EMBL" id="KAE8339116.1"/>
    </source>
</evidence>
<dbReference type="AlphaFoldDB" id="A0A5N6Y3J9"/>
<feature type="transmembrane region" description="Helical" evidence="1">
    <location>
        <begin position="44"/>
        <end position="64"/>
    </location>
</feature>
<reference evidence="2" key="1">
    <citation type="submission" date="2019-04" db="EMBL/GenBank/DDBJ databases">
        <title>Friends and foes A comparative genomics study of 23 Aspergillus species from section Flavi.</title>
        <authorList>
            <consortium name="DOE Joint Genome Institute"/>
            <person name="Kjaerbolling I."/>
            <person name="Vesth T."/>
            <person name="Frisvad J.C."/>
            <person name="Nybo J.L."/>
            <person name="Theobald S."/>
            <person name="Kildgaard S."/>
            <person name="Isbrandt T."/>
            <person name="Kuo A."/>
            <person name="Sato A."/>
            <person name="Lyhne E.K."/>
            <person name="Kogle M.E."/>
            <person name="Wiebenga A."/>
            <person name="Kun R.S."/>
            <person name="Lubbers R.J."/>
            <person name="Makela M.R."/>
            <person name="Barry K."/>
            <person name="Chovatia M."/>
            <person name="Clum A."/>
            <person name="Daum C."/>
            <person name="Haridas S."/>
            <person name="He G."/>
            <person name="LaButti K."/>
            <person name="Lipzen A."/>
            <person name="Mondo S."/>
            <person name="Riley R."/>
            <person name="Salamov A."/>
            <person name="Simmons B.A."/>
            <person name="Magnuson J.K."/>
            <person name="Henrissat B."/>
            <person name="Mortensen U.H."/>
            <person name="Larsen T.O."/>
            <person name="Devries R.P."/>
            <person name="Grigoriev I.V."/>
            <person name="Machida M."/>
            <person name="Baker S.E."/>
            <person name="Andersen M.R."/>
        </authorList>
    </citation>
    <scope>NUCLEOTIDE SEQUENCE</scope>
    <source>
        <strain evidence="2">CBS 117612</strain>
    </source>
</reference>
<organism evidence="2">
    <name type="scientific">Aspergillus arachidicola</name>
    <dbReference type="NCBI Taxonomy" id="656916"/>
    <lineage>
        <taxon>Eukaryota</taxon>
        <taxon>Fungi</taxon>
        <taxon>Dikarya</taxon>
        <taxon>Ascomycota</taxon>
        <taxon>Pezizomycotina</taxon>
        <taxon>Eurotiomycetes</taxon>
        <taxon>Eurotiomycetidae</taxon>
        <taxon>Eurotiales</taxon>
        <taxon>Aspergillaceae</taxon>
        <taxon>Aspergillus</taxon>
        <taxon>Aspergillus subgen. Circumdati</taxon>
    </lineage>
</organism>
<keyword evidence="1" id="KW-0812">Transmembrane</keyword>
<name>A0A5N6Y3J9_9EURO</name>
<keyword evidence="1" id="KW-1133">Transmembrane helix</keyword>
<protein>
    <submittedName>
        <fullName evidence="2">Uncharacterized protein</fullName>
    </submittedName>
</protein>